<dbReference type="AlphaFoldDB" id="A0A2P1PSW4"/>
<gene>
    <name evidence="1" type="ORF">C7S18_12300</name>
</gene>
<organism evidence="1 2">
    <name type="scientific">Ahniella affigens</name>
    <dbReference type="NCBI Taxonomy" id="2021234"/>
    <lineage>
        <taxon>Bacteria</taxon>
        <taxon>Pseudomonadati</taxon>
        <taxon>Pseudomonadota</taxon>
        <taxon>Gammaproteobacteria</taxon>
        <taxon>Lysobacterales</taxon>
        <taxon>Rhodanobacteraceae</taxon>
        <taxon>Ahniella</taxon>
    </lineage>
</organism>
<name>A0A2P1PSW4_9GAMM</name>
<accession>A0A2P1PSW4</accession>
<proteinExistence type="predicted"/>
<evidence type="ECO:0000313" key="2">
    <source>
        <dbReference type="Proteomes" id="UP000241074"/>
    </source>
</evidence>
<dbReference type="KEGG" id="xba:C7S18_12300"/>
<dbReference type="EMBL" id="CP027860">
    <property type="protein sequence ID" value="AVP97933.1"/>
    <property type="molecule type" value="Genomic_DNA"/>
</dbReference>
<dbReference type="Proteomes" id="UP000241074">
    <property type="component" value="Chromosome"/>
</dbReference>
<keyword evidence="2" id="KW-1185">Reference proteome</keyword>
<evidence type="ECO:0000313" key="1">
    <source>
        <dbReference type="EMBL" id="AVP97933.1"/>
    </source>
</evidence>
<protein>
    <submittedName>
        <fullName evidence="1">Uncharacterized protein</fullName>
    </submittedName>
</protein>
<reference evidence="1 2" key="1">
    <citation type="submission" date="2018-03" db="EMBL/GenBank/DDBJ databases">
        <title>Ahniella affigens gen. nov., sp. nov., a gammaproteobacterium isolated from sandy soil near a stream.</title>
        <authorList>
            <person name="Ko Y."/>
            <person name="Kim J.-H."/>
        </authorList>
    </citation>
    <scope>NUCLEOTIDE SEQUENCE [LARGE SCALE GENOMIC DNA]</scope>
    <source>
        <strain evidence="1 2">D13</strain>
    </source>
</reference>
<reference evidence="1 2" key="2">
    <citation type="submission" date="2018-03" db="EMBL/GenBank/DDBJ databases">
        <authorList>
            <person name="Keele B.F."/>
        </authorList>
    </citation>
    <scope>NUCLEOTIDE SEQUENCE [LARGE SCALE GENOMIC DNA]</scope>
    <source>
        <strain evidence="1 2">D13</strain>
    </source>
</reference>
<sequence>MNMIQKCNRVVDVLVALERAGATVIEIRIGAREPVIELAGPVSLVGVAITTGTRTNEFGHREGFAFMSFQACRVEWRTP</sequence>
<dbReference type="RefSeq" id="WP_106891853.1">
    <property type="nucleotide sequence ID" value="NZ_CP027860.1"/>
</dbReference>